<comment type="subcellular location">
    <subcellularLocation>
        <location evidence="1">Cell membrane</location>
    </subcellularLocation>
</comment>
<feature type="signal peptide" evidence="5">
    <location>
        <begin position="1"/>
        <end position="22"/>
    </location>
</feature>
<sequence length="310" mass="33642">MFKNKKKWTVLSSLLVIVALLAACGGGGGGAGNSNANGNNGGSSNPSPNASKEIKLAYVAWDSEIASTNVVREVLEQKLGYKVTMLQVDAGPMWAGISDGSADAMVAAWLPTTHEEYVKMNEGKFEDLGENMSGTKLGFVVPSYMDINSIEDLTDEIGSSLNYTITGIEPGAGIMGTAEKVFEEYGLKDKWTLLESSSAAMTKELERAYAAEEPIVVTGWTPHWKFAKMDLKYLEDPKAVFGQDEKIHTIVRTGLKEDAPEAYAFLDKFNWEAADMEKVMIDIAEGVSPEEAAKTWVDANSDKVDSWLAE</sequence>
<feature type="domain" description="ABC-type glycine betaine transport system substrate-binding" evidence="6">
    <location>
        <begin position="52"/>
        <end position="298"/>
    </location>
</feature>
<dbReference type="CDD" id="cd13639">
    <property type="entry name" value="PBP2_OpuAC_like"/>
    <property type="match status" value="1"/>
</dbReference>
<dbReference type="RefSeq" id="WP_377769502.1">
    <property type="nucleotide sequence ID" value="NZ_JBHUHO010000005.1"/>
</dbReference>
<name>A0ABW4YFP8_9BACL</name>
<gene>
    <name evidence="7" type="ORF">ACFSJH_01890</name>
</gene>
<proteinExistence type="predicted"/>
<comment type="caution">
    <text evidence="7">The sequence shown here is derived from an EMBL/GenBank/DDBJ whole genome shotgun (WGS) entry which is preliminary data.</text>
</comment>
<dbReference type="Proteomes" id="UP001597362">
    <property type="component" value="Unassembled WGS sequence"/>
</dbReference>
<evidence type="ECO:0000259" key="6">
    <source>
        <dbReference type="Pfam" id="PF04069"/>
    </source>
</evidence>
<evidence type="ECO:0000313" key="8">
    <source>
        <dbReference type="Proteomes" id="UP001597362"/>
    </source>
</evidence>
<evidence type="ECO:0000256" key="1">
    <source>
        <dbReference type="ARBA" id="ARBA00004236"/>
    </source>
</evidence>
<keyword evidence="3" id="KW-1003">Cell membrane</keyword>
<evidence type="ECO:0000256" key="4">
    <source>
        <dbReference type="ARBA" id="ARBA00023136"/>
    </source>
</evidence>
<feature type="chain" id="PRO_5047148286" evidence="5">
    <location>
        <begin position="23"/>
        <end position="310"/>
    </location>
</feature>
<evidence type="ECO:0000256" key="5">
    <source>
        <dbReference type="SAM" id="SignalP"/>
    </source>
</evidence>
<dbReference type="Pfam" id="PF04069">
    <property type="entry name" value="OpuAC"/>
    <property type="match status" value="1"/>
</dbReference>
<dbReference type="EMBL" id="JBHUHO010000005">
    <property type="protein sequence ID" value="MFD2114507.1"/>
    <property type="molecule type" value="Genomic_DNA"/>
</dbReference>
<keyword evidence="5" id="KW-0732">Signal</keyword>
<reference evidence="8" key="1">
    <citation type="journal article" date="2019" name="Int. J. Syst. Evol. Microbiol.">
        <title>The Global Catalogue of Microorganisms (GCM) 10K type strain sequencing project: providing services to taxonomists for standard genome sequencing and annotation.</title>
        <authorList>
            <consortium name="The Broad Institute Genomics Platform"/>
            <consortium name="The Broad Institute Genome Sequencing Center for Infectious Disease"/>
            <person name="Wu L."/>
            <person name="Ma J."/>
        </authorList>
    </citation>
    <scope>NUCLEOTIDE SEQUENCE [LARGE SCALE GENOMIC DNA]</scope>
    <source>
        <strain evidence="8">GH52</strain>
    </source>
</reference>
<protein>
    <submittedName>
        <fullName evidence="7">Glycine betaine ABC transporter substrate-binding protein</fullName>
    </submittedName>
</protein>
<dbReference type="InterPro" id="IPR007210">
    <property type="entry name" value="ABC_Gly_betaine_transp_sub-bd"/>
</dbReference>
<dbReference type="SUPFAM" id="SSF53850">
    <property type="entry name" value="Periplasmic binding protein-like II"/>
    <property type="match status" value="1"/>
</dbReference>
<evidence type="ECO:0000256" key="2">
    <source>
        <dbReference type="ARBA" id="ARBA00022448"/>
    </source>
</evidence>
<organism evidence="7 8">
    <name type="scientific">Paenibacillus yanchengensis</name>
    <dbReference type="NCBI Taxonomy" id="2035833"/>
    <lineage>
        <taxon>Bacteria</taxon>
        <taxon>Bacillati</taxon>
        <taxon>Bacillota</taxon>
        <taxon>Bacilli</taxon>
        <taxon>Bacillales</taxon>
        <taxon>Paenibacillaceae</taxon>
        <taxon>Paenibacillus</taxon>
    </lineage>
</organism>
<dbReference type="Gene3D" id="3.10.105.10">
    <property type="entry name" value="Dipeptide-binding Protein, Domain 3"/>
    <property type="match status" value="2"/>
</dbReference>
<evidence type="ECO:0000313" key="7">
    <source>
        <dbReference type="EMBL" id="MFD2114507.1"/>
    </source>
</evidence>
<dbReference type="PANTHER" id="PTHR47737">
    <property type="entry name" value="GLYCINE BETAINE/PROLINE BETAINE TRANSPORT SYSTEM PERMEASE PROTEIN PROW"/>
    <property type="match status" value="1"/>
</dbReference>
<keyword evidence="4" id="KW-0472">Membrane</keyword>
<dbReference type="PROSITE" id="PS51257">
    <property type="entry name" value="PROKAR_LIPOPROTEIN"/>
    <property type="match status" value="1"/>
</dbReference>
<keyword evidence="2" id="KW-0813">Transport</keyword>
<dbReference type="PANTHER" id="PTHR47737:SF1">
    <property type="entry name" value="GLYCINE BETAINE_PROLINE BETAINE TRANSPORT SYSTEM PERMEASE PROTEIN PROW"/>
    <property type="match status" value="1"/>
</dbReference>
<accession>A0ABW4YFP8</accession>
<keyword evidence="8" id="KW-1185">Reference proteome</keyword>
<dbReference type="Gene3D" id="3.40.190.100">
    <property type="entry name" value="Glycine betaine-binding periplasmic protein, domain 2"/>
    <property type="match status" value="1"/>
</dbReference>
<evidence type="ECO:0000256" key="3">
    <source>
        <dbReference type="ARBA" id="ARBA00022475"/>
    </source>
</evidence>